<dbReference type="NCBIfam" id="TIGR00756">
    <property type="entry name" value="PPR"/>
    <property type="match status" value="8"/>
</dbReference>
<dbReference type="InterPro" id="IPR033443">
    <property type="entry name" value="PROP1-like_PPR_dom"/>
</dbReference>
<feature type="region of interest" description="Disordered" evidence="4">
    <location>
        <begin position="952"/>
        <end position="973"/>
    </location>
</feature>
<evidence type="ECO:0000259" key="6">
    <source>
        <dbReference type="Pfam" id="PF17177"/>
    </source>
</evidence>
<dbReference type="Pfam" id="PF13041">
    <property type="entry name" value="PPR_2"/>
    <property type="match status" value="1"/>
</dbReference>
<evidence type="ECO:0000256" key="3">
    <source>
        <dbReference type="PROSITE-ProRule" id="PRU00708"/>
    </source>
</evidence>
<keyword evidence="8" id="KW-1185">Reference proteome</keyword>
<reference evidence="7 8" key="1">
    <citation type="submission" date="2023-10" db="EMBL/GenBank/DDBJ databases">
        <authorList>
            <person name="Maclean D."/>
            <person name="Macfadyen A."/>
        </authorList>
    </citation>
    <scope>NUCLEOTIDE SEQUENCE [LARGE SCALE GENOMIC DNA]</scope>
</reference>
<dbReference type="PANTHER" id="PTHR47447:SF17">
    <property type="entry name" value="OS12G0638900 PROTEIN"/>
    <property type="match status" value="1"/>
</dbReference>
<feature type="compositionally biased region" description="Basic residues" evidence="4">
    <location>
        <begin position="116"/>
        <end position="127"/>
    </location>
</feature>
<feature type="domain" description="PROP1-like PPR" evidence="6">
    <location>
        <begin position="216"/>
        <end position="377"/>
    </location>
</feature>
<feature type="repeat" description="PPR" evidence="3">
    <location>
        <begin position="421"/>
        <end position="455"/>
    </location>
</feature>
<proteinExistence type="inferred from homology"/>
<dbReference type="Pfam" id="PF02984">
    <property type="entry name" value="Cyclin_C"/>
    <property type="match status" value="1"/>
</dbReference>
<dbReference type="InterPro" id="IPR011990">
    <property type="entry name" value="TPR-like_helical_dom_sf"/>
</dbReference>
<evidence type="ECO:0000256" key="2">
    <source>
        <dbReference type="ARBA" id="ARBA00022737"/>
    </source>
</evidence>
<dbReference type="SUPFAM" id="SSF48452">
    <property type="entry name" value="TPR-like"/>
    <property type="match status" value="2"/>
</dbReference>
<feature type="compositionally biased region" description="Polar residues" evidence="4">
    <location>
        <begin position="664"/>
        <end position="674"/>
    </location>
</feature>
<feature type="repeat" description="PPR" evidence="3">
    <location>
        <begin position="211"/>
        <end position="245"/>
    </location>
</feature>
<dbReference type="InterPro" id="IPR004367">
    <property type="entry name" value="Cyclin_C-dom"/>
</dbReference>
<evidence type="ECO:0000313" key="7">
    <source>
        <dbReference type="EMBL" id="CAK0783776.1"/>
    </source>
</evidence>
<dbReference type="Pfam" id="PF01535">
    <property type="entry name" value="PPR"/>
    <property type="match status" value="1"/>
</dbReference>
<name>A0AAV1IA76_9CHLO</name>
<feature type="region of interest" description="Disordered" evidence="4">
    <location>
        <begin position="91"/>
        <end position="136"/>
    </location>
</feature>
<dbReference type="AlphaFoldDB" id="A0AAV1IA76"/>
<protein>
    <submittedName>
        <fullName evidence="7">Uncharacterized protein</fullName>
    </submittedName>
</protein>
<feature type="region of interest" description="Disordered" evidence="4">
    <location>
        <begin position="658"/>
        <end position="681"/>
    </location>
</feature>
<organism evidence="7 8">
    <name type="scientific">Coccomyxa viridis</name>
    <dbReference type="NCBI Taxonomy" id="1274662"/>
    <lineage>
        <taxon>Eukaryota</taxon>
        <taxon>Viridiplantae</taxon>
        <taxon>Chlorophyta</taxon>
        <taxon>core chlorophytes</taxon>
        <taxon>Trebouxiophyceae</taxon>
        <taxon>Trebouxiophyceae incertae sedis</taxon>
        <taxon>Coccomyxaceae</taxon>
        <taxon>Coccomyxa</taxon>
    </lineage>
</organism>
<comment type="caution">
    <text evidence="7">The sequence shown here is derived from an EMBL/GenBank/DDBJ whole genome shotgun (WGS) entry which is preliminary data.</text>
</comment>
<dbReference type="CDD" id="cd20529">
    <property type="entry name" value="CYCLIN_CCNJ-like_rpt2"/>
    <property type="match status" value="1"/>
</dbReference>
<accession>A0AAV1IA76</accession>
<feature type="repeat" description="PPR" evidence="3">
    <location>
        <begin position="386"/>
        <end position="420"/>
    </location>
</feature>
<evidence type="ECO:0000256" key="1">
    <source>
        <dbReference type="ARBA" id="ARBA00007626"/>
    </source>
</evidence>
<feature type="repeat" description="PPR" evidence="3">
    <location>
        <begin position="456"/>
        <end position="490"/>
    </location>
</feature>
<dbReference type="PANTHER" id="PTHR47447">
    <property type="entry name" value="OS03G0856100 PROTEIN"/>
    <property type="match status" value="1"/>
</dbReference>
<keyword evidence="2" id="KW-0677">Repeat</keyword>
<dbReference type="Pfam" id="PF17177">
    <property type="entry name" value="PPR_long"/>
    <property type="match status" value="1"/>
</dbReference>
<dbReference type="SUPFAM" id="SSF47954">
    <property type="entry name" value="Cyclin-like"/>
    <property type="match status" value="1"/>
</dbReference>
<gene>
    <name evidence="7" type="ORF">CVIRNUC_006976</name>
</gene>
<feature type="repeat" description="PPR" evidence="3">
    <location>
        <begin position="351"/>
        <end position="385"/>
    </location>
</feature>
<dbReference type="Proteomes" id="UP001314263">
    <property type="component" value="Unassembled WGS sequence"/>
</dbReference>
<feature type="repeat" description="PPR" evidence="3">
    <location>
        <begin position="281"/>
        <end position="315"/>
    </location>
</feature>
<feature type="repeat" description="PPR" evidence="3">
    <location>
        <begin position="246"/>
        <end position="280"/>
    </location>
</feature>
<evidence type="ECO:0000313" key="8">
    <source>
        <dbReference type="Proteomes" id="UP001314263"/>
    </source>
</evidence>
<feature type="domain" description="Cyclin C-terminal" evidence="5">
    <location>
        <begin position="881"/>
        <end position="936"/>
    </location>
</feature>
<dbReference type="InterPro" id="IPR002885">
    <property type="entry name" value="PPR_rpt"/>
</dbReference>
<dbReference type="PROSITE" id="PS51375">
    <property type="entry name" value="PPR"/>
    <property type="match status" value="8"/>
</dbReference>
<comment type="similarity">
    <text evidence="1">Belongs to the PPR family. P subfamily.</text>
</comment>
<evidence type="ECO:0000259" key="5">
    <source>
        <dbReference type="Pfam" id="PF02984"/>
    </source>
</evidence>
<dbReference type="Gene3D" id="1.10.472.10">
    <property type="entry name" value="Cyclin-like"/>
    <property type="match status" value="1"/>
</dbReference>
<dbReference type="InterPro" id="IPR036915">
    <property type="entry name" value="Cyclin-like_sf"/>
</dbReference>
<sequence>MIVESGFQTATGMNGEWNPSVWHLANELAGLGLQQSNAPSLDQQKAPHQFGWTQAAGDAEPGASVQNSSLPIDDSSKGWGGQAIAETPGFRAPWFGRSSRGRGNSYPGRRNTAGRGRGRGRGHRHDHHGSDHQYMNGPGLSVEDIVGSCQSLSHNAPIPDGIYQALFHFDSRATSLLLKDLSKAGLGYRAMEIFDWLRALDVSHPLRHLCDVYTYTAMISLCIYNQDLQRATQLFSEMARCGVERNVHTYTALMNVCIKCQNCPRALETYNTMRQSGCFPNVVTYNTLIDVFGKMGAWEKAVQVLTIMRSEGVDPVLRTYNTLIIACNMCGQPREAMAVYRRMLDAGYSPNATTYNALISAYGKNGQLDKVMEVFQEMVFKGCERSVITYSSLISACEKAGQSDLAMELFQEMAQEGCVPNTVTYNSLITACAQGGQWQKAGEMFQQMQRQGLTPDVVTYTAIISAYEKGGQWRLALSGYEQMRERGCRPDAIVFNAIIDALWETGVIWAQRKALSLFQQAVSEGHFRQQRWEGSESHRAEVNMHAMTAGVAMLSLYTWLMSLKQRVCAQGPGSLPQALVVVTDKGKSAKEQGNLVVKEAVSAMLQAWDAPFRASASDSMLFSGVLEGRGSEVAKWLQSPGFESQLFSFFPCSDPPSPVASPMRGTQSIGSLSSGDLEDPDFSKEQDVETKCARAFKAVLHFEQTHCLQVERMRPDYKEHYRATAVGYILSFAARLSIVDDYAHDAVLLMDRAMSTCMQDSGDSLSIASLRPQPYTFGDWLMSSCMQSGLAAEDMYRLLAASCLMLAARAGNGSADLPTPADIEHVIGIPASSMAFLEFHLRSVLANDSSAISTLRCLKLYLERLGCNHLDTGTMHAVAGCAFQLVTQSLPDIAFLNCRPSVIAAAIVYAERRSRGIIPFWPSMLSKLSGYQDMQTPELKVAIKSAQRSAERMVAGGGAAGPSPPATPAKHGA</sequence>
<evidence type="ECO:0000256" key="4">
    <source>
        <dbReference type="SAM" id="MobiDB-lite"/>
    </source>
</evidence>
<dbReference type="Gene3D" id="1.25.40.10">
    <property type="entry name" value="Tetratricopeptide repeat domain"/>
    <property type="match status" value="3"/>
</dbReference>
<dbReference type="EMBL" id="CAUYUE010000009">
    <property type="protein sequence ID" value="CAK0783776.1"/>
    <property type="molecule type" value="Genomic_DNA"/>
</dbReference>
<feature type="repeat" description="PPR" evidence="3">
    <location>
        <begin position="316"/>
        <end position="350"/>
    </location>
</feature>